<dbReference type="EMBL" id="BAABCB010000028">
    <property type="protein sequence ID" value="GAA4245266.1"/>
    <property type="molecule type" value="Genomic_DNA"/>
</dbReference>
<evidence type="ECO:0000313" key="3">
    <source>
        <dbReference type="Proteomes" id="UP001501682"/>
    </source>
</evidence>
<comment type="caution">
    <text evidence="2">The sequence shown here is derived from an EMBL/GenBank/DDBJ whole genome shotgun (WGS) entry which is preliminary data.</text>
</comment>
<reference evidence="3" key="1">
    <citation type="journal article" date="2019" name="Int. J. Syst. Evol. Microbiol.">
        <title>The Global Catalogue of Microorganisms (GCM) 10K type strain sequencing project: providing services to taxonomists for standard genome sequencing and annotation.</title>
        <authorList>
            <consortium name="The Broad Institute Genomics Platform"/>
            <consortium name="The Broad Institute Genome Sequencing Center for Infectious Disease"/>
            <person name="Wu L."/>
            <person name="Ma J."/>
        </authorList>
    </citation>
    <scope>NUCLEOTIDE SEQUENCE [LARGE SCALE GENOMIC DNA]</scope>
    <source>
        <strain evidence="3">JCM 17633</strain>
    </source>
</reference>
<keyword evidence="1" id="KW-0812">Transmembrane</keyword>
<accession>A0ABP8CZC2</accession>
<evidence type="ECO:0000256" key="1">
    <source>
        <dbReference type="SAM" id="Phobius"/>
    </source>
</evidence>
<organism evidence="2 3">
    <name type="scientific">Winogradskyella damuponensis</name>
    <dbReference type="NCBI Taxonomy" id="943939"/>
    <lineage>
        <taxon>Bacteria</taxon>
        <taxon>Pseudomonadati</taxon>
        <taxon>Bacteroidota</taxon>
        <taxon>Flavobacteriia</taxon>
        <taxon>Flavobacteriales</taxon>
        <taxon>Flavobacteriaceae</taxon>
        <taxon>Winogradskyella</taxon>
    </lineage>
</organism>
<dbReference type="Proteomes" id="UP001501682">
    <property type="component" value="Unassembled WGS sequence"/>
</dbReference>
<feature type="transmembrane region" description="Helical" evidence="1">
    <location>
        <begin position="33"/>
        <end position="56"/>
    </location>
</feature>
<keyword evidence="3" id="KW-1185">Reference proteome</keyword>
<protein>
    <submittedName>
        <fullName evidence="2">Uncharacterized protein</fullName>
    </submittedName>
</protein>
<gene>
    <name evidence="2" type="ORF">GCM10022292_26920</name>
</gene>
<proteinExistence type="predicted"/>
<evidence type="ECO:0000313" key="2">
    <source>
        <dbReference type="EMBL" id="GAA4245266.1"/>
    </source>
</evidence>
<keyword evidence="1" id="KW-0472">Membrane</keyword>
<name>A0ABP8CZC2_9FLAO</name>
<sequence>MIINFISIMSLLITILQDGNIDEKLKNAPDSSYGVGVFIGTLLPFVVLVLIAFAIYRYNKNRYKDE</sequence>
<keyword evidence="1" id="KW-1133">Transmembrane helix</keyword>